<accession>A0A2J6SP19</accession>
<dbReference type="RefSeq" id="XP_024729435.1">
    <property type="nucleotide sequence ID" value="XM_024871125.1"/>
</dbReference>
<evidence type="ECO:0000313" key="10">
    <source>
        <dbReference type="EMBL" id="PMD52531.1"/>
    </source>
</evidence>
<keyword evidence="5 9" id="KW-0808">Transferase</keyword>
<comment type="function">
    <text evidence="9">Phosphorylates Ins(1,3,4,5,6)P5 at position 2 to form Ins(1,2,3,4,5,6)P6 (InsP6 or phytate).</text>
</comment>
<comment type="catalytic activity">
    <reaction evidence="9">
        <text>1D-myo-inositol 1,3,4,5,6-pentakisphosphate + ATP = 1D-myo-inositol hexakisphosphate + ADP + H(+)</text>
        <dbReference type="Rhea" id="RHEA:20313"/>
        <dbReference type="ChEBI" id="CHEBI:15378"/>
        <dbReference type="ChEBI" id="CHEBI:30616"/>
        <dbReference type="ChEBI" id="CHEBI:57733"/>
        <dbReference type="ChEBI" id="CHEBI:58130"/>
        <dbReference type="ChEBI" id="CHEBI:456216"/>
        <dbReference type="EC" id="2.7.1.158"/>
    </reaction>
</comment>
<keyword evidence="11" id="KW-1185">Reference proteome</keyword>
<dbReference type="PANTHER" id="PTHR14456">
    <property type="entry name" value="INOSITOL POLYPHOSPHATE KINASE 1"/>
    <property type="match status" value="1"/>
</dbReference>
<name>A0A2J6SP19_9HELO</name>
<dbReference type="STRING" id="1095630.A0A2J6SP19"/>
<dbReference type="GO" id="GO:0005524">
    <property type="term" value="F:ATP binding"/>
    <property type="evidence" value="ECO:0007669"/>
    <property type="project" value="UniProtKB-KW"/>
</dbReference>
<gene>
    <name evidence="10" type="ORF">K444DRAFT_216639</name>
</gene>
<evidence type="ECO:0000256" key="5">
    <source>
        <dbReference type="ARBA" id="ARBA00022679"/>
    </source>
</evidence>
<dbReference type="Pfam" id="PF06090">
    <property type="entry name" value="Ins_P5_2-kin"/>
    <property type="match status" value="2"/>
</dbReference>
<evidence type="ECO:0000256" key="4">
    <source>
        <dbReference type="ARBA" id="ARBA00014846"/>
    </source>
</evidence>
<dbReference type="PANTHER" id="PTHR14456:SF2">
    <property type="entry name" value="INOSITOL-PENTAKISPHOSPHATE 2-KINASE"/>
    <property type="match status" value="1"/>
</dbReference>
<evidence type="ECO:0000256" key="2">
    <source>
        <dbReference type="ARBA" id="ARBA00008305"/>
    </source>
</evidence>
<dbReference type="EMBL" id="KZ613902">
    <property type="protein sequence ID" value="PMD52531.1"/>
    <property type="molecule type" value="Genomic_DNA"/>
</dbReference>
<evidence type="ECO:0000256" key="3">
    <source>
        <dbReference type="ARBA" id="ARBA00012023"/>
    </source>
</evidence>
<evidence type="ECO:0000256" key="8">
    <source>
        <dbReference type="ARBA" id="ARBA00022840"/>
    </source>
</evidence>
<organism evidence="10 11">
    <name type="scientific">Hyaloscypha bicolor E</name>
    <dbReference type="NCBI Taxonomy" id="1095630"/>
    <lineage>
        <taxon>Eukaryota</taxon>
        <taxon>Fungi</taxon>
        <taxon>Dikarya</taxon>
        <taxon>Ascomycota</taxon>
        <taxon>Pezizomycotina</taxon>
        <taxon>Leotiomycetes</taxon>
        <taxon>Helotiales</taxon>
        <taxon>Hyaloscyphaceae</taxon>
        <taxon>Hyaloscypha</taxon>
        <taxon>Hyaloscypha bicolor</taxon>
    </lineage>
</organism>
<dbReference type="OrthoDB" id="272370at2759"/>
<evidence type="ECO:0000313" key="11">
    <source>
        <dbReference type="Proteomes" id="UP000235371"/>
    </source>
</evidence>
<comment type="domain">
    <text evidence="9">The EXKPK motif is conserved in inositol-pentakisphosphate 2-kinases of both family 1 and 2.</text>
</comment>
<comment type="function">
    <text evidence="1">Has kinase activity and phosphorylates inositol-1,3,4,5,6-pentakisphosphate (Ins(1,3,4,5,6)P5) to produce 1,2,3,4,5,6-hexakisphosphate (InsP6), also known as phytate.</text>
</comment>
<protein>
    <recommendedName>
        <fullName evidence="4 9">Inositol-pentakisphosphate 2-kinase</fullName>
        <ecNumber evidence="3 9">2.7.1.158</ecNumber>
    </recommendedName>
</protein>
<keyword evidence="8 9" id="KW-0067">ATP-binding</keyword>
<proteinExistence type="inferred from homology"/>
<comment type="similarity">
    <text evidence="2">Belongs to the IPK1 type 1 family.</text>
</comment>
<evidence type="ECO:0000256" key="7">
    <source>
        <dbReference type="ARBA" id="ARBA00022777"/>
    </source>
</evidence>
<dbReference type="InterPro" id="IPR009286">
    <property type="entry name" value="Ins_P5_2-kin"/>
</dbReference>
<dbReference type="EC" id="2.7.1.158" evidence="3 9"/>
<evidence type="ECO:0000256" key="9">
    <source>
        <dbReference type="RuleBase" id="RU364126"/>
    </source>
</evidence>
<keyword evidence="6 9" id="KW-0547">Nucleotide-binding</keyword>
<dbReference type="GO" id="GO:0032958">
    <property type="term" value="P:inositol phosphate biosynthetic process"/>
    <property type="evidence" value="ECO:0007669"/>
    <property type="project" value="TreeGrafter"/>
</dbReference>
<reference evidence="10 11" key="1">
    <citation type="submission" date="2016-04" db="EMBL/GenBank/DDBJ databases">
        <title>A degradative enzymes factory behind the ericoid mycorrhizal symbiosis.</title>
        <authorList>
            <consortium name="DOE Joint Genome Institute"/>
            <person name="Martino E."/>
            <person name="Morin E."/>
            <person name="Grelet G."/>
            <person name="Kuo A."/>
            <person name="Kohler A."/>
            <person name="Daghino S."/>
            <person name="Barry K."/>
            <person name="Choi C."/>
            <person name="Cichocki N."/>
            <person name="Clum A."/>
            <person name="Copeland A."/>
            <person name="Hainaut M."/>
            <person name="Haridas S."/>
            <person name="Labutti K."/>
            <person name="Lindquist E."/>
            <person name="Lipzen A."/>
            <person name="Khouja H.-R."/>
            <person name="Murat C."/>
            <person name="Ohm R."/>
            <person name="Olson A."/>
            <person name="Spatafora J."/>
            <person name="Veneault-Fourrey C."/>
            <person name="Henrissat B."/>
            <person name="Grigoriev I."/>
            <person name="Martin F."/>
            <person name="Perotto S."/>
        </authorList>
    </citation>
    <scope>NUCLEOTIDE SEQUENCE [LARGE SCALE GENOMIC DNA]</scope>
    <source>
        <strain evidence="10 11">E</strain>
    </source>
</reference>
<sequence>MDAEQIPRIPQSACLHYLNEGAANIVYTIEVTAPTPPGSILEAYGPGTPPPEVIESYLDQEFDDPKDLEAVENKLLRLRKDLPTTLPVARSQEAWVRVIEPLFLPDQVVRQSLNHPTEYKNPRPSRRKGAYLANDEFGLLITDMSSSGEIVIEFKPKWLAQSPSAPKNAVRCRQCARFARTNADLARKGDPLQKSWCPLDLNIHDGLQLAKAIWTPETFEEMFPRFSSWLSGNTLLPRLRQLQIELDPVGVLENDKNDEQFRAAMTLRDCTVFVRFPENAEDDQYGIEARIGDLDLKNPNKAQYWKDTENALIEEGWYTGTEKKEDRQPLTCQLSPKLEDAMREMLLSNS</sequence>
<evidence type="ECO:0000256" key="6">
    <source>
        <dbReference type="ARBA" id="ARBA00022741"/>
    </source>
</evidence>
<dbReference type="Proteomes" id="UP000235371">
    <property type="component" value="Unassembled WGS sequence"/>
</dbReference>
<dbReference type="GO" id="GO:0035299">
    <property type="term" value="F:inositol-1,3,4,5,6-pentakisphosphate 2-kinase activity"/>
    <property type="evidence" value="ECO:0007669"/>
    <property type="project" value="UniProtKB-EC"/>
</dbReference>
<dbReference type="AlphaFoldDB" id="A0A2J6SP19"/>
<evidence type="ECO:0000256" key="1">
    <source>
        <dbReference type="ARBA" id="ARBA00003979"/>
    </source>
</evidence>
<dbReference type="InParanoid" id="A0A2J6SP19"/>
<dbReference type="GeneID" id="36579207"/>
<dbReference type="GO" id="GO:0005634">
    <property type="term" value="C:nucleus"/>
    <property type="evidence" value="ECO:0007669"/>
    <property type="project" value="TreeGrafter"/>
</dbReference>
<keyword evidence="7 9" id="KW-0418">Kinase</keyword>